<sequence>MEKIKCTLLAETKVTQEVQHRVTKLFVELGYYFVNDQENIFCLQIDPELGMKAKLESACILGGNPAILFRGAVRVILSQLMEKDWPEILQPQLEERIVMLDIGRKYYPLVELKRLVRSMALFQFTHLQLHFSENEGFGIESLRYPEIVSAEHLTQAEIKELIAYAKQYYLELIPDLDSPGHLQQVLRHYPQWQLPMKDNERDTKAVDILNPEATAFIQAIYQEFAELFYESRYFHIGADEFVDFDLLESYPELKKAALKRFGKSASGIETFISYINDLAAYVKGLGFIVRVWNDGFYRSNRQEQVHLTQDCEISYWTRWNQHMAPIEKYFEKNYSVINHNDNFFYYVLGEAAGYSYPTYEKINAEFQLTTFANGQRVTDLTQTKGIAISVWADVPEAKQAREVINDIFWPQAALSEKVYGDKQKKTDYQKLYDSWSA</sequence>
<name>A0ABV0EVZ6_9ENTE</name>
<dbReference type="Gene3D" id="3.20.20.80">
    <property type="entry name" value="Glycosidases"/>
    <property type="match status" value="1"/>
</dbReference>
<dbReference type="SUPFAM" id="SSF51445">
    <property type="entry name" value="(Trans)glycosidases"/>
    <property type="match status" value="1"/>
</dbReference>
<dbReference type="CDD" id="cd06564">
    <property type="entry name" value="GH20_DspB_LnbB-like"/>
    <property type="match status" value="1"/>
</dbReference>
<proteinExistence type="inferred from homology"/>
<reference evidence="4 5" key="1">
    <citation type="submission" date="2024-02" db="EMBL/GenBank/DDBJ databases">
        <title>The Genome Sequence of Enterococcus sp. DIV0159.</title>
        <authorList>
            <person name="Earl A."/>
            <person name="Manson A."/>
            <person name="Gilmore M."/>
            <person name="Sanders J."/>
            <person name="Shea T."/>
            <person name="Howe W."/>
            <person name="Livny J."/>
            <person name="Cuomo C."/>
            <person name="Neafsey D."/>
            <person name="Birren B."/>
        </authorList>
    </citation>
    <scope>NUCLEOTIDE SEQUENCE [LARGE SCALE GENOMIC DNA]</scope>
    <source>
        <strain evidence="4 5">665A</strain>
    </source>
</reference>
<evidence type="ECO:0000256" key="2">
    <source>
        <dbReference type="ARBA" id="ARBA00022801"/>
    </source>
</evidence>
<accession>A0ABV0EVZ6</accession>
<evidence type="ECO:0000259" key="3">
    <source>
        <dbReference type="Pfam" id="PF00728"/>
    </source>
</evidence>
<evidence type="ECO:0000256" key="1">
    <source>
        <dbReference type="ARBA" id="ARBA00006285"/>
    </source>
</evidence>
<dbReference type="EMBL" id="JAFREL020000004">
    <property type="protein sequence ID" value="MEO1772085.1"/>
    <property type="molecule type" value="Genomic_DNA"/>
</dbReference>
<keyword evidence="5" id="KW-1185">Reference proteome</keyword>
<dbReference type="InterPro" id="IPR017853">
    <property type="entry name" value="GH"/>
</dbReference>
<protein>
    <submittedName>
        <fullName evidence="4">Hexosaminidase</fullName>
    </submittedName>
</protein>
<comment type="similarity">
    <text evidence="1">Belongs to the glycosyl hydrolase 20 family.</text>
</comment>
<dbReference type="PANTHER" id="PTHR43678:SF1">
    <property type="entry name" value="BETA-N-ACETYLHEXOSAMINIDASE"/>
    <property type="match status" value="1"/>
</dbReference>
<keyword evidence="2" id="KW-0378">Hydrolase</keyword>
<dbReference type="InterPro" id="IPR052764">
    <property type="entry name" value="GH20_Enzymes"/>
</dbReference>
<dbReference type="Proteomes" id="UP000664357">
    <property type="component" value="Unassembled WGS sequence"/>
</dbReference>
<dbReference type="InterPro" id="IPR025705">
    <property type="entry name" value="Beta_hexosaminidase_sua/sub"/>
</dbReference>
<dbReference type="Pfam" id="PF00728">
    <property type="entry name" value="Glyco_hydro_20"/>
    <property type="match status" value="1"/>
</dbReference>
<evidence type="ECO:0000313" key="5">
    <source>
        <dbReference type="Proteomes" id="UP000664357"/>
    </source>
</evidence>
<dbReference type="InterPro" id="IPR015883">
    <property type="entry name" value="Glyco_hydro_20_cat"/>
</dbReference>
<organism evidence="4 5">
    <name type="scientific">Candidatus Enterococcus ferrettii</name>
    <dbReference type="NCBI Taxonomy" id="2815324"/>
    <lineage>
        <taxon>Bacteria</taxon>
        <taxon>Bacillati</taxon>
        <taxon>Bacillota</taxon>
        <taxon>Bacilli</taxon>
        <taxon>Lactobacillales</taxon>
        <taxon>Enterococcaceae</taxon>
        <taxon>Enterococcus</taxon>
    </lineage>
</organism>
<dbReference type="PRINTS" id="PR00738">
    <property type="entry name" value="GLHYDRLASE20"/>
</dbReference>
<dbReference type="PANTHER" id="PTHR43678">
    <property type="entry name" value="PUTATIVE (AFU_ORTHOLOGUE AFUA_2G00640)-RELATED"/>
    <property type="match status" value="1"/>
</dbReference>
<feature type="domain" description="Glycoside hydrolase family 20 catalytic" evidence="3">
    <location>
        <begin position="96"/>
        <end position="416"/>
    </location>
</feature>
<gene>
    <name evidence="4" type="ORF">JZO67_004067</name>
</gene>
<dbReference type="RefSeq" id="WP_207704104.1">
    <property type="nucleotide sequence ID" value="NZ_JAFREL020000004.1"/>
</dbReference>
<evidence type="ECO:0000313" key="4">
    <source>
        <dbReference type="EMBL" id="MEO1772085.1"/>
    </source>
</evidence>
<comment type="caution">
    <text evidence="4">The sequence shown here is derived from an EMBL/GenBank/DDBJ whole genome shotgun (WGS) entry which is preliminary data.</text>
</comment>